<evidence type="ECO:0000313" key="2">
    <source>
        <dbReference type="Proteomes" id="UP000032503"/>
    </source>
</evidence>
<comment type="caution">
    <text evidence="1">The sequence shown here is derived from an EMBL/GenBank/DDBJ whole genome shotgun (WGS) entry which is preliminary data.</text>
</comment>
<sequence>MILITGRERGTVMAIHTPKTREDLARHLYPMRLQATVFERAVAVGAAESRTYSKGAPKSAPNMTRWYRTVEVIHEQLMLLQLDWKRSDPQNLPYFSQTDLNLGLITSSGDEFTGVAWGTPSTKNPKGSAFARRVDENGQIAMFGQPTDDGGEIDVKYLWILLYNERDGMVFLELSRPTSMAGKQIDSWSERIIFPPFDLALGAFSFEEDTEEDEGFGFTVARR</sequence>
<accession>A0ABR5CC97</accession>
<keyword evidence="2" id="KW-1185">Reference proteome</keyword>
<evidence type="ECO:0000313" key="1">
    <source>
        <dbReference type="EMBL" id="KJC63142.1"/>
    </source>
</evidence>
<reference evidence="1 2" key="1">
    <citation type="journal article" date="2001" name="Int. J. Syst. Evol. Microbiol.">
        <title>Agreia bicolorata gen. nov., sp. nov., to accommodate actinobacteria isolated from narrow reed grass infected by the nematode Heteroanguina graminophila.</title>
        <authorList>
            <person name="Evtushenko L.I."/>
            <person name="Dorofeeva L.V."/>
            <person name="Dobrovolskaya T.G."/>
            <person name="Streshinskaya G.M."/>
            <person name="Subbotin S.A."/>
            <person name="Tiedje J.M."/>
        </authorList>
    </citation>
    <scope>NUCLEOTIDE SEQUENCE [LARGE SCALE GENOMIC DNA]</scope>
    <source>
        <strain evidence="1 2">VKM Ac-1804</strain>
    </source>
</reference>
<protein>
    <submittedName>
        <fullName evidence="1">Uncharacterized protein</fullName>
    </submittedName>
</protein>
<gene>
    <name evidence="1" type="ORF">TZ00_15675</name>
</gene>
<proteinExistence type="predicted"/>
<name>A0ABR5CC97_9MICO</name>
<dbReference type="Proteomes" id="UP000032503">
    <property type="component" value="Unassembled WGS sequence"/>
</dbReference>
<dbReference type="EMBL" id="JYFC01000008">
    <property type="protein sequence ID" value="KJC63142.1"/>
    <property type="molecule type" value="Genomic_DNA"/>
</dbReference>
<organism evidence="1 2">
    <name type="scientific">Agreia bicolorata</name>
    <dbReference type="NCBI Taxonomy" id="110935"/>
    <lineage>
        <taxon>Bacteria</taxon>
        <taxon>Bacillati</taxon>
        <taxon>Actinomycetota</taxon>
        <taxon>Actinomycetes</taxon>
        <taxon>Micrococcales</taxon>
        <taxon>Microbacteriaceae</taxon>
        <taxon>Agreia</taxon>
    </lineage>
</organism>